<dbReference type="InterPro" id="IPR057984">
    <property type="entry name" value="PATROL1_C"/>
</dbReference>
<dbReference type="AlphaFoldDB" id="A0A1S3E4D8"/>
<reference evidence="4" key="1">
    <citation type="journal article" date="2013" name="Nat. Biotechnol.">
        <title>Draft genome sequence of chickpea (Cicer arietinum) provides a resource for trait improvement.</title>
        <authorList>
            <person name="Varshney R.K."/>
            <person name="Song C."/>
            <person name="Saxena R.K."/>
            <person name="Azam S."/>
            <person name="Yu S."/>
            <person name="Sharpe A.G."/>
            <person name="Cannon S."/>
            <person name="Baek J."/>
            <person name="Rosen B.D."/>
            <person name="Tar'an B."/>
            <person name="Millan T."/>
            <person name="Zhang X."/>
            <person name="Ramsay L.D."/>
            <person name="Iwata A."/>
            <person name="Wang Y."/>
            <person name="Nelson W."/>
            <person name="Farmer A.D."/>
            <person name="Gaur P.M."/>
            <person name="Soderlund C."/>
            <person name="Penmetsa R.V."/>
            <person name="Xu C."/>
            <person name="Bharti A.K."/>
            <person name="He W."/>
            <person name="Winter P."/>
            <person name="Zhao S."/>
            <person name="Hane J.K."/>
            <person name="Carrasquilla-Garcia N."/>
            <person name="Condie J.A."/>
            <person name="Upadhyaya H.D."/>
            <person name="Luo M.C."/>
            <person name="Thudi M."/>
            <person name="Gowda C.L."/>
            <person name="Singh N.P."/>
            <person name="Lichtenzveig J."/>
            <person name="Gali K.K."/>
            <person name="Rubio J."/>
            <person name="Nadarajan N."/>
            <person name="Dolezel J."/>
            <person name="Bansal K.C."/>
            <person name="Xu X."/>
            <person name="Edwards D."/>
            <person name="Zhang G."/>
            <person name="Kahl G."/>
            <person name="Gil J."/>
            <person name="Singh K.B."/>
            <person name="Datta S.K."/>
            <person name="Jackson S.A."/>
            <person name="Wang J."/>
            <person name="Cook D.R."/>
        </authorList>
    </citation>
    <scope>NUCLEOTIDE SEQUENCE [LARGE SCALE GENOMIC DNA]</scope>
    <source>
        <strain evidence="4">cv. CDC Frontier</strain>
    </source>
</reference>
<dbReference type="InterPro" id="IPR014770">
    <property type="entry name" value="Munc13_1"/>
</dbReference>
<dbReference type="InterPro" id="IPR008528">
    <property type="entry name" value="unc-13_homologue"/>
</dbReference>
<protein>
    <submittedName>
        <fullName evidence="5 6">Protein unc-13 homolog isoform X1</fullName>
    </submittedName>
</protein>
<dbReference type="STRING" id="3827.A0A1S3E4D8"/>
<evidence type="ECO:0000313" key="6">
    <source>
        <dbReference type="RefSeq" id="XP_012570245.1"/>
    </source>
</evidence>
<keyword evidence="4" id="KW-1185">Reference proteome</keyword>
<evidence type="ECO:0000259" key="3">
    <source>
        <dbReference type="PROSITE" id="PS51259"/>
    </source>
</evidence>
<dbReference type="GeneID" id="101514261"/>
<feature type="region of interest" description="Disordered" evidence="1">
    <location>
        <begin position="60"/>
        <end position="110"/>
    </location>
</feature>
<feature type="compositionally biased region" description="Polar residues" evidence="1">
    <location>
        <begin position="75"/>
        <end position="89"/>
    </location>
</feature>
<reference evidence="5 6" key="2">
    <citation type="submission" date="2025-04" db="UniProtKB">
        <authorList>
            <consortium name="RefSeq"/>
        </authorList>
    </citation>
    <scope>IDENTIFICATION</scope>
    <source>
        <tissue evidence="5 6">Etiolated seedlings</tissue>
    </source>
</reference>
<dbReference type="OrthoDB" id="2015333at2759"/>
<evidence type="ECO:0000313" key="5">
    <source>
        <dbReference type="RefSeq" id="XP_012570244.1"/>
    </source>
</evidence>
<dbReference type="PaxDb" id="3827-XP_004497230.1"/>
<dbReference type="KEGG" id="cam:101514261"/>
<dbReference type="PROSITE" id="PS51259">
    <property type="entry name" value="MHD2"/>
    <property type="match status" value="1"/>
</dbReference>
<dbReference type="InterPro" id="IPR014772">
    <property type="entry name" value="Munc13_dom-2"/>
</dbReference>
<dbReference type="RefSeq" id="XP_012570244.1">
    <property type="nucleotide sequence ID" value="XM_012714790.2"/>
</dbReference>
<dbReference type="PANTHER" id="PTHR31280:SF16">
    <property type="entry name" value="GLS PROTEIN (DUF810)"/>
    <property type="match status" value="1"/>
</dbReference>
<dbReference type="RefSeq" id="XP_012570245.1">
    <property type="nucleotide sequence ID" value="XM_012714791.2"/>
</dbReference>
<evidence type="ECO:0000259" key="2">
    <source>
        <dbReference type="PROSITE" id="PS51258"/>
    </source>
</evidence>
<proteinExistence type="predicted"/>
<organism evidence="4 5">
    <name type="scientific">Cicer arietinum</name>
    <name type="common">Chickpea</name>
    <name type="synonym">Garbanzo</name>
    <dbReference type="NCBI Taxonomy" id="3827"/>
    <lineage>
        <taxon>Eukaryota</taxon>
        <taxon>Viridiplantae</taxon>
        <taxon>Streptophyta</taxon>
        <taxon>Embryophyta</taxon>
        <taxon>Tracheophyta</taxon>
        <taxon>Spermatophyta</taxon>
        <taxon>Magnoliopsida</taxon>
        <taxon>eudicotyledons</taxon>
        <taxon>Gunneridae</taxon>
        <taxon>Pentapetalae</taxon>
        <taxon>rosids</taxon>
        <taxon>fabids</taxon>
        <taxon>Fabales</taxon>
        <taxon>Fabaceae</taxon>
        <taxon>Papilionoideae</taxon>
        <taxon>50 kb inversion clade</taxon>
        <taxon>NPAAA clade</taxon>
        <taxon>Hologalegina</taxon>
        <taxon>IRL clade</taxon>
        <taxon>Cicereae</taxon>
        <taxon>Cicer</taxon>
    </lineage>
</organism>
<dbReference type="Proteomes" id="UP000087171">
    <property type="component" value="Chromosome Ca4"/>
</dbReference>
<gene>
    <name evidence="5 6" type="primary">LOC101514261</name>
</gene>
<dbReference type="Pfam" id="PF25761">
    <property type="entry name" value="TPR_PATROL1"/>
    <property type="match status" value="1"/>
</dbReference>
<feature type="domain" description="MHD2" evidence="3">
    <location>
        <begin position="784"/>
        <end position="894"/>
    </location>
</feature>
<sequence length="953" mass="107492">MSINFNKKHQPLQNAMPVHPIRDIPSSFGDLPPNLSLPELRETAYEILLAACRSSGPKPLTFISQSERGARDRTPTASLHRSRTSTAASNVKKALGLKTSSSSRSKRAVTTGELMRVQMRISEQSDNRIRRALLRIAAAQLGRRMELVVLPLELIQLFKVSDFSTEQEYEASFRRNLKVLETGLLLHPHIPLNKSDSSAQNLRRIICKALEKPMDIAKSSESMQTLRSVVLSLSCRSSDGSVPETCHWADGFPMNLWIYQTLLEACFDIHVESCVIEEIDEVLELIKKTWVMLRINETLHNICFTWVLFHRYVVTGELESDLLFASCNLLGEVEKDTVIMKDPLYSKTLSSTLNLMLGWADRRLLAYHDTFHNGNIESMECIVSLAALSAKILAEDISHEYNTEKEEADVAYTRVENYIRSSLRAVFIQKLEKVDPSKHLSRKQNKAFPILSVLAQDITELAFKEKAIFSPKLKRWHPLAAGVAVATLHVCYGNELKQYVKGINELTPDAIEVLMAADKLEKELVQIAVEDSVDSEDGGKSIIKQIQPYEAESIIASLVKSWIKIRVDRLGELVDRILQQEAWNLRENKEGFAPSAVQVLRFVDDTLEAFFLLPISMHTILLPELICGLDKSIQQYILKAKSGCGNRNTFIPTLPALTRCSTKAKYHSVFRKKEKPQMTQRRKALVASTNGDSSFDVPQLFVRINTMQRIRMELGVLETRVVANLSSSNSINDDDISDGVSFKLSAAAAVEGIRQLCECVAYKAVFQDLYHVLWDGLYVGEVSSTRIEPFLQELEQYLEIISSTVHDKVRTRVIVEVMRASFDGFLLVLLAGGSSRAFSLQDSVIIEEDFKFLSDLFWSNGDGLPAELIEKQSATVRSVLPLFHADTQHIIQQFIELTKEMYGSTAKSRLPLPPKADQWSPREPDTLLRVLCYRNDEAAAKFLKKNYNLPTKI</sequence>
<feature type="domain" description="MHD1" evidence="2">
    <location>
        <begin position="511"/>
        <end position="654"/>
    </location>
</feature>
<dbReference type="PROSITE" id="PS51258">
    <property type="entry name" value="MHD1"/>
    <property type="match status" value="1"/>
</dbReference>
<evidence type="ECO:0000256" key="1">
    <source>
        <dbReference type="SAM" id="MobiDB-lite"/>
    </source>
</evidence>
<evidence type="ECO:0000313" key="4">
    <source>
        <dbReference type="Proteomes" id="UP000087171"/>
    </source>
</evidence>
<name>A0A1S3E4D8_CICAR</name>
<accession>A0A1S3E4D8</accession>
<dbReference type="PANTHER" id="PTHR31280">
    <property type="entry name" value="PROTEIN UNC-13 HOMOLOG"/>
    <property type="match status" value="1"/>
</dbReference>